<reference evidence="2 3" key="1">
    <citation type="submission" date="2019-03" db="EMBL/GenBank/DDBJ databases">
        <title>Genomic Encyclopedia of Type Strains, Phase III (KMG-III): the genomes of soil and plant-associated and newly described type strains.</title>
        <authorList>
            <person name="Whitman W."/>
        </authorList>
    </citation>
    <scope>NUCLEOTIDE SEQUENCE [LARGE SCALE GENOMIC DNA]</scope>
    <source>
        <strain evidence="2 3">CECT 8976</strain>
    </source>
</reference>
<name>A0A4V6PZB9_9NEIS</name>
<accession>A0A4V6PZB9</accession>
<dbReference type="EMBL" id="SNZP01000001">
    <property type="protein sequence ID" value="TDR82759.1"/>
    <property type="molecule type" value="Genomic_DNA"/>
</dbReference>
<feature type="transmembrane region" description="Helical" evidence="1">
    <location>
        <begin position="21"/>
        <end position="39"/>
    </location>
</feature>
<dbReference type="RefSeq" id="WP_133678087.1">
    <property type="nucleotide sequence ID" value="NZ_SNZP01000001.1"/>
</dbReference>
<organism evidence="2 3">
    <name type="scientific">Paludibacterium purpuratum</name>
    <dbReference type="NCBI Taxonomy" id="1144873"/>
    <lineage>
        <taxon>Bacteria</taxon>
        <taxon>Pseudomonadati</taxon>
        <taxon>Pseudomonadota</taxon>
        <taxon>Betaproteobacteria</taxon>
        <taxon>Neisseriales</taxon>
        <taxon>Chromobacteriaceae</taxon>
        <taxon>Paludibacterium</taxon>
    </lineage>
</organism>
<proteinExistence type="predicted"/>
<protein>
    <submittedName>
        <fullName evidence="2">Uncharacterized protein</fullName>
    </submittedName>
</protein>
<keyword evidence="1" id="KW-1133">Transmembrane helix</keyword>
<feature type="transmembrane region" description="Helical" evidence="1">
    <location>
        <begin position="51"/>
        <end position="69"/>
    </location>
</feature>
<sequence>MKPPAATAATLSFRRYFFRQSLILSLVFVAMNGVTLLRGSQAVQAVDLVRLVVASVVGGCLGALAMWLLRRRKPR</sequence>
<evidence type="ECO:0000256" key="1">
    <source>
        <dbReference type="SAM" id="Phobius"/>
    </source>
</evidence>
<keyword evidence="3" id="KW-1185">Reference proteome</keyword>
<evidence type="ECO:0000313" key="2">
    <source>
        <dbReference type="EMBL" id="TDR82759.1"/>
    </source>
</evidence>
<dbReference type="AlphaFoldDB" id="A0A4V6PZB9"/>
<evidence type="ECO:0000313" key="3">
    <source>
        <dbReference type="Proteomes" id="UP000295611"/>
    </source>
</evidence>
<comment type="caution">
    <text evidence="2">The sequence shown here is derived from an EMBL/GenBank/DDBJ whole genome shotgun (WGS) entry which is preliminary data.</text>
</comment>
<gene>
    <name evidence="2" type="ORF">DFP86_101148</name>
</gene>
<keyword evidence="1" id="KW-0812">Transmembrane</keyword>
<keyword evidence="1" id="KW-0472">Membrane</keyword>
<dbReference type="Proteomes" id="UP000295611">
    <property type="component" value="Unassembled WGS sequence"/>
</dbReference>